<protein>
    <submittedName>
        <fullName evidence="2">Uncharacterized protein</fullName>
    </submittedName>
</protein>
<dbReference type="Proteomes" id="UP001516400">
    <property type="component" value="Unassembled WGS sequence"/>
</dbReference>
<feature type="region of interest" description="Disordered" evidence="1">
    <location>
        <begin position="209"/>
        <end position="246"/>
    </location>
</feature>
<keyword evidence="3" id="KW-1185">Reference proteome</keyword>
<name>A0ABD2NZN3_9CUCU</name>
<organism evidence="2 3">
    <name type="scientific">Cryptolaemus montrouzieri</name>
    <dbReference type="NCBI Taxonomy" id="559131"/>
    <lineage>
        <taxon>Eukaryota</taxon>
        <taxon>Metazoa</taxon>
        <taxon>Ecdysozoa</taxon>
        <taxon>Arthropoda</taxon>
        <taxon>Hexapoda</taxon>
        <taxon>Insecta</taxon>
        <taxon>Pterygota</taxon>
        <taxon>Neoptera</taxon>
        <taxon>Endopterygota</taxon>
        <taxon>Coleoptera</taxon>
        <taxon>Polyphaga</taxon>
        <taxon>Cucujiformia</taxon>
        <taxon>Coccinelloidea</taxon>
        <taxon>Coccinellidae</taxon>
        <taxon>Scymninae</taxon>
        <taxon>Scymnini</taxon>
        <taxon>Cryptolaemus</taxon>
    </lineage>
</organism>
<dbReference type="AlphaFoldDB" id="A0ABD2NZN3"/>
<comment type="caution">
    <text evidence="2">The sequence shown here is derived from an EMBL/GenBank/DDBJ whole genome shotgun (WGS) entry which is preliminary data.</text>
</comment>
<accession>A0ABD2NZN3</accession>
<proteinExistence type="predicted"/>
<sequence>MAGKKHIICLPHLEPHRTRVEPFPLSEAKRQKNATAQRETKFSTNATNVCSTAQKKSPTRIQIFNYFFASAQKQNEVPTYPVLSLPVLSTTTVQKDDNFSTKYVFSTTTTQKRLIWLGTIRVENADNSPNIFAFCTRTVKAEVELPTFNEFYTRITLIEDGSPTEYVYFTTGELTKIKQLCTRSVQKQDNSSTINAFSAKTAEKEVKPLLNSGAKEQKENKSAFSNTTAQKEAKPPTCNDFPIKTA</sequence>
<evidence type="ECO:0000256" key="1">
    <source>
        <dbReference type="SAM" id="MobiDB-lite"/>
    </source>
</evidence>
<dbReference type="EMBL" id="JABFTP020000165">
    <property type="protein sequence ID" value="KAL3284170.1"/>
    <property type="molecule type" value="Genomic_DNA"/>
</dbReference>
<gene>
    <name evidence="2" type="ORF">HHI36_018336</name>
</gene>
<evidence type="ECO:0000313" key="3">
    <source>
        <dbReference type="Proteomes" id="UP001516400"/>
    </source>
</evidence>
<reference evidence="2 3" key="1">
    <citation type="journal article" date="2021" name="BMC Biol.">
        <title>Horizontally acquired antibacterial genes associated with adaptive radiation of ladybird beetles.</title>
        <authorList>
            <person name="Li H.S."/>
            <person name="Tang X.F."/>
            <person name="Huang Y.H."/>
            <person name="Xu Z.Y."/>
            <person name="Chen M.L."/>
            <person name="Du X.Y."/>
            <person name="Qiu B.Y."/>
            <person name="Chen P.T."/>
            <person name="Zhang W."/>
            <person name="Slipinski A."/>
            <person name="Escalona H.E."/>
            <person name="Waterhouse R.M."/>
            <person name="Zwick A."/>
            <person name="Pang H."/>
        </authorList>
    </citation>
    <scope>NUCLEOTIDE SEQUENCE [LARGE SCALE GENOMIC DNA]</scope>
    <source>
        <strain evidence="2">SYSU2018</strain>
    </source>
</reference>
<evidence type="ECO:0000313" key="2">
    <source>
        <dbReference type="EMBL" id="KAL3284170.1"/>
    </source>
</evidence>